<evidence type="ECO:0000313" key="1">
    <source>
        <dbReference type="EMBL" id="EFQ83235.1"/>
    </source>
</evidence>
<dbReference type="EMBL" id="ACLF03000005">
    <property type="protein sequence ID" value="EFQ83235.1"/>
    <property type="molecule type" value="Genomic_DNA"/>
</dbReference>
<proteinExistence type="predicted"/>
<dbReference type="AlphaFoldDB" id="E2SBU9"/>
<dbReference type="RefSeq" id="WP_007078850.1">
    <property type="nucleotide sequence ID" value="NZ_CM001024.1"/>
</dbReference>
<evidence type="ECO:0000313" key="2">
    <source>
        <dbReference type="Proteomes" id="UP000003111"/>
    </source>
</evidence>
<protein>
    <submittedName>
        <fullName evidence="1">Uncharacterized protein</fullName>
    </submittedName>
</protein>
<dbReference type="Proteomes" id="UP000003111">
    <property type="component" value="Unassembled WGS sequence"/>
</dbReference>
<name>E2SBU9_9ACTN</name>
<comment type="caution">
    <text evidence="1">The sequence shown here is derived from an EMBL/GenBank/DDBJ whole genome shotgun (WGS) entry which is preliminary data.</text>
</comment>
<organism evidence="1 2">
    <name type="scientific">Aeromicrobium marinum DSM 15272</name>
    <dbReference type="NCBI Taxonomy" id="585531"/>
    <lineage>
        <taxon>Bacteria</taxon>
        <taxon>Bacillati</taxon>
        <taxon>Actinomycetota</taxon>
        <taxon>Actinomycetes</taxon>
        <taxon>Propionibacteriales</taxon>
        <taxon>Nocardioidaceae</taxon>
        <taxon>Aeromicrobium</taxon>
    </lineage>
</organism>
<reference evidence="1" key="1">
    <citation type="submission" date="2010-08" db="EMBL/GenBank/DDBJ databases">
        <authorList>
            <person name="Muzny D."/>
            <person name="Qin X."/>
            <person name="Buhay C."/>
            <person name="Dugan-Rocha S."/>
            <person name="Ding Y."/>
            <person name="Chen G."/>
            <person name="Hawes A."/>
            <person name="Holder M."/>
            <person name="Jhangiani S."/>
            <person name="Johnson A."/>
            <person name="Khan Z."/>
            <person name="Li Z."/>
            <person name="Liu W."/>
            <person name="Liu X."/>
            <person name="Perez L."/>
            <person name="Shen H."/>
            <person name="Wang Q."/>
            <person name="Watt J."/>
            <person name="Xi L."/>
            <person name="Xin Y."/>
            <person name="Zhou J."/>
            <person name="Deng J."/>
            <person name="Jiang H."/>
            <person name="Liu Y."/>
            <person name="Qu J."/>
            <person name="Song X.-Z."/>
            <person name="Zhang L."/>
            <person name="Villasana D."/>
            <person name="Johnson A."/>
            <person name="Liu J."/>
            <person name="Liyanage D."/>
            <person name="Lorensuhewa L."/>
            <person name="Robinson T."/>
            <person name="Song A."/>
            <person name="Song B.-B."/>
            <person name="Dinh H."/>
            <person name="Thornton R."/>
            <person name="Coyle M."/>
            <person name="Francisco L."/>
            <person name="Jackson L."/>
            <person name="Javaid M."/>
            <person name="Korchina V."/>
            <person name="Kovar C."/>
            <person name="Mata R."/>
            <person name="Mathew T."/>
            <person name="Ngo R."/>
            <person name="Nguyen L."/>
            <person name="Nguyen N."/>
            <person name="Okwuonu G."/>
            <person name="Ongeri F."/>
            <person name="Pham C."/>
            <person name="Simmons D."/>
            <person name="Wilczek-Boney K."/>
            <person name="Hale W."/>
            <person name="Jakkamsetti A."/>
            <person name="Pham P."/>
            <person name="Ruth R."/>
            <person name="San Lucas F."/>
            <person name="Warren J."/>
            <person name="Zhang J."/>
            <person name="Zhao Z."/>
            <person name="Zhou C."/>
            <person name="Zhu D."/>
            <person name="Lee S."/>
            <person name="Bess C."/>
            <person name="Blankenburg K."/>
            <person name="Forbes L."/>
            <person name="Fu Q."/>
            <person name="Gubbala S."/>
            <person name="Hirani K."/>
            <person name="Jayaseelan J.C."/>
            <person name="Lara F."/>
            <person name="Munidasa M."/>
            <person name="Palculict T."/>
            <person name="Patil S."/>
            <person name="Pu L.-L."/>
            <person name="Saada N."/>
            <person name="Tang L."/>
            <person name="Weissenberger G."/>
            <person name="Zhu Y."/>
            <person name="Hemphill L."/>
            <person name="Shang Y."/>
            <person name="Youmans B."/>
            <person name="Ayvaz T."/>
            <person name="Ross M."/>
            <person name="Santibanez J."/>
            <person name="Aqrawi P."/>
            <person name="Gross S."/>
            <person name="Joshi V."/>
            <person name="Fowler G."/>
            <person name="Nazareth L."/>
            <person name="Reid J."/>
            <person name="Worley K."/>
            <person name="Petrosino J."/>
            <person name="Highlander S."/>
            <person name="Gibbs R."/>
        </authorList>
    </citation>
    <scope>NUCLEOTIDE SEQUENCE [LARGE SCALE GENOMIC DNA]</scope>
    <source>
        <strain evidence="1">DSM 15272</strain>
    </source>
</reference>
<keyword evidence="2" id="KW-1185">Reference proteome</keyword>
<accession>E2SBU9</accession>
<sequence length="52" mass="5834">MMYPLTMSEEDCERASDEDIIAARMTDGRTRGAAEYMLPVIRGTVDPTHTID</sequence>
<dbReference type="HOGENOM" id="CLU_3075932_0_0_11"/>
<dbReference type="STRING" id="585531.HMPREF0063_11508"/>
<gene>
    <name evidence="1" type="ORF">HMPREF0063_11508</name>
</gene>